<dbReference type="PANTHER" id="PTHR43986">
    <property type="entry name" value="ELONGATION FACTOR 1-GAMMA"/>
    <property type="match status" value="1"/>
</dbReference>
<proteinExistence type="predicted"/>
<feature type="non-terminal residue" evidence="3">
    <location>
        <position position="152"/>
    </location>
</feature>
<feature type="region of interest" description="Disordered" evidence="1">
    <location>
        <begin position="131"/>
        <end position="152"/>
    </location>
</feature>
<dbReference type="Proteomes" id="UP000011080">
    <property type="component" value="Unassembled WGS sequence"/>
</dbReference>
<evidence type="ECO:0000313" key="3">
    <source>
        <dbReference type="EMBL" id="ELR51214.1"/>
    </source>
</evidence>
<dbReference type="GO" id="GO:0005634">
    <property type="term" value="C:nucleus"/>
    <property type="evidence" value="ECO:0007669"/>
    <property type="project" value="TreeGrafter"/>
</dbReference>
<gene>
    <name evidence="3" type="ORF">M91_11566</name>
</gene>
<dbReference type="CDD" id="cd03181">
    <property type="entry name" value="GST_C_EF1Bgamma_like"/>
    <property type="match status" value="1"/>
</dbReference>
<dbReference type="InterPro" id="IPR010987">
    <property type="entry name" value="Glutathione-S-Trfase_C-like"/>
</dbReference>
<dbReference type="InterPro" id="IPR050802">
    <property type="entry name" value="EF-GSTs"/>
</dbReference>
<dbReference type="InterPro" id="IPR036282">
    <property type="entry name" value="Glutathione-S-Trfase_C_sf"/>
</dbReference>
<dbReference type="PANTHER" id="PTHR43986:SF1">
    <property type="entry name" value="ELONGATION FACTOR 1-GAMMA"/>
    <property type="match status" value="1"/>
</dbReference>
<feature type="non-terminal residue" evidence="3">
    <location>
        <position position="1"/>
    </location>
</feature>
<dbReference type="InterPro" id="IPR004046">
    <property type="entry name" value="GST_C"/>
</dbReference>
<protein>
    <recommendedName>
        <fullName evidence="2">GST C-terminal domain-containing protein</fullName>
    </recommendedName>
</protein>
<accession>L8I6R6</accession>
<name>L8I6R6_9CETA</name>
<sequence length="152" mass="17152">AAVQLGRWVGLADGSDTVSLAGTRRSPYWDIMHHDKEATEEKEEEEGMRRILGLLDDPLKTRTLLVGKHVTPADITVVSSLLGLYSQVPEPSFCQAFPNTNCWFLTHMNQPQFRAVLGELKLCEKMARLDPKQFAESQPKKDTPWKEKGSQE</sequence>
<feature type="domain" description="GST C-terminal" evidence="2">
    <location>
        <begin position="1"/>
        <end position="129"/>
    </location>
</feature>
<dbReference type="GO" id="GO:0006414">
    <property type="term" value="P:translational elongation"/>
    <property type="evidence" value="ECO:0007669"/>
    <property type="project" value="TreeGrafter"/>
</dbReference>
<dbReference type="Pfam" id="PF00043">
    <property type="entry name" value="GST_C"/>
    <property type="match status" value="1"/>
</dbReference>
<evidence type="ECO:0000313" key="4">
    <source>
        <dbReference type="Proteomes" id="UP000011080"/>
    </source>
</evidence>
<dbReference type="EMBL" id="JH882051">
    <property type="protein sequence ID" value="ELR51214.1"/>
    <property type="molecule type" value="Genomic_DNA"/>
</dbReference>
<dbReference type="AlphaFoldDB" id="L8I6R6"/>
<reference evidence="3 4" key="1">
    <citation type="journal article" date="2012" name="Nat. Genet.">
        <title>The yak genome and adaptation to life at high altitude.</title>
        <authorList>
            <person name="Qiu Q."/>
            <person name="Zhang G."/>
            <person name="Ma T."/>
            <person name="Qian W."/>
            <person name="Wang J."/>
            <person name="Ye Z."/>
            <person name="Cao C."/>
            <person name="Hu Q."/>
            <person name="Kim J."/>
            <person name="Larkin D.M."/>
            <person name="Auvil L."/>
            <person name="Capitanu B."/>
            <person name="Ma J."/>
            <person name="Lewin H.A."/>
            <person name="Qian X."/>
            <person name="Lang Y."/>
            <person name="Zhou R."/>
            <person name="Wang L."/>
            <person name="Wang K."/>
            <person name="Xia J."/>
            <person name="Liao S."/>
            <person name="Pan S."/>
            <person name="Lu X."/>
            <person name="Hou H."/>
            <person name="Wang Y."/>
            <person name="Zang X."/>
            <person name="Yin Y."/>
            <person name="Ma H."/>
            <person name="Zhang J."/>
            <person name="Wang Z."/>
            <person name="Zhang Y."/>
            <person name="Zhang D."/>
            <person name="Yonezawa T."/>
            <person name="Hasegawa M."/>
            <person name="Zhong Y."/>
            <person name="Liu W."/>
            <person name="Zhang Y."/>
            <person name="Huang Z."/>
            <person name="Zhang S."/>
            <person name="Long R."/>
            <person name="Yang H."/>
            <person name="Wang J."/>
            <person name="Lenstra J.A."/>
            <person name="Cooper D.N."/>
            <person name="Wu Y."/>
            <person name="Wang J."/>
            <person name="Shi P."/>
            <person name="Wang J."/>
            <person name="Liu J."/>
        </authorList>
    </citation>
    <scope>NUCLEOTIDE SEQUENCE [LARGE SCALE GENOMIC DNA]</scope>
    <source>
        <strain evidence="4">yakQH1</strain>
    </source>
</reference>
<dbReference type="PROSITE" id="PS50405">
    <property type="entry name" value="GST_CTER"/>
    <property type="match status" value="1"/>
</dbReference>
<organism evidence="3 4">
    <name type="scientific">Bos mutus</name>
    <name type="common">wild yak</name>
    <dbReference type="NCBI Taxonomy" id="72004"/>
    <lineage>
        <taxon>Eukaryota</taxon>
        <taxon>Metazoa</taxon>
        <taxon>Chordata</taxon>
        <taxon>Craniata</taxon>
        <taxon>Vertebrata</taxon>
        <taxon>Euteleostomi</taxon>
        <taxon>Mammalia</taxon>
        <taxon>Eutheria</taxon>
        <taxon>Laurasiatheria</taxon>
        <taxon>Artiodactyla</taxon>
        <taxon>Ruminantia</taxon>
        <taxon>Pecora</taxon>
        <taxon>Bovidae</taxon>
        <taxon>Bovinae</taxon>
        <taxon>Bos</taxon>
    </lineage>
</organism>
<dbReference type="Gene3D" id="1.20.1050.10">
    <property type="match status" value="1"/>
</dbReference>
<dbReference type="SUPFAM" id="SSF47616">
    <property type="entry name" value="GST C-terminal domain-like"/>
    <property type="match status" value="1"/>
</dbReference>
<evidence type="ECO:0000256" key="1">
    <source>
        <dbReference type="SAM" id="MobiDB-lite"/>
    </source>
</evidence>
<evidence type="ECO:0000259" key="2">
    <source>
        <dbReference type="PROSITE" id="PS50405"/>
    </source>
</evidence>
<dbReference type="GO" id="GO:0005737">
    <property type="term" value="C:cytoplasm"/>
    <property type="evidence" value="ECO:0007669"/>
    <property type="project" value="TreeGrafter"/>
</dbReference>